<dbReference type="InterPro" id="IPR023214">
    <property type="entry name" value="HAD_sf"/>
</dbReference>
<keyword evidence="3" id="KW-1185">Reference proteome</keyword>
<dbReference type="InterPro" id="IPR036412">
    <property type="entry name" value="HAD-like_sf"/>
</dbReference>
<gene>
    <name evidence="2" type="ORF">L484_003423</name>
</gene>
<dbReference type="AlphaFoldDB" id="W9S1G3"/>
<protein>
    <submittedName>
        <fullName evidence="2">Acid phosphatase 1</fullName>
    </submittedName>
</protein>
<dbReference type="Proteomes" id="UP000030645">
    <property type="component" value="Unassembled WGS sequence"/>
</dbReference>
<dbReference type="EMBL" id="KE345923">
    <property type="protein sequence ID" value="EXC20954.1"/>
    <property type="molecule type" value="Genomic_DNA"/>
</dbReference>
<evidence type="ECO:0000313" key="2">
    <source>
        <dbReference type="EMBL" id="EXC20954.1"/>
    </source>
</evidence>
<name>W9S1G3_9ROSA</name>
<dbReference type="SUPFAM" id="SSF56784">
    <property type="entry name" value="HAD-like"/>
    <property type="match status" value="1"/>
</dbReference>
<accession>W9S1G3</accession>
<dbReference type="InterPro" id="IPR005519">
    <property type="entry name" value="Acid_phosphat_B-like"/>
</dbReference>
<organism evidence="2 3">
    <name type="scientific">Morus notabilis</name>
    <dbReference type="NCBI Taxonomy" id="981085"/>
    <lineage>
        <taxon>Eukaryota</taxon>
        <taxon>Viridiplantae</taxon>
        <taxon>Streptophyta</taxon>
        <taxon>Embryophyta</taxon>
        <taxon>Tracheophyta</taxon>
        <taxon>Spermatophyta</taxon>
        <taxon>Magnoliopsida</taxon>
        <taxon>eudicotyledons</taxon>
        <taxon>Gunneridae</taxon>
        <taxon>Pentapetalae</taxon>
        <taxon>rosids</taxon>
        <taxon>fabids</taxon>
        <taxon>Rosales</taxon>
        <taxon>Moraceae</taxon>
        <taxon>Moreae</taxon>
        <taxon>Morus</taxon>
    </lineage>
</organism>
<evidence type="ECO:0000313" key="3">
    <source>
        <dbReference type="Proteomes" id="UP000030645"/>
    </source>
</evidence>
<proteinExistence type="predicted"/>
<reference evidence="3" key="1">
    <citation type="submission" date="2013-01" db="EMBL/GenBank/DDBJ databases">
        <title>Draft Genome Sequence of a Mulberry Tree, Morus notabilis C.K. Schneid.</title>
        <authorList>
            <person name="He N."/>
            <person name="Zhao S."/>
        </authorList>
    </citation>
    <scope>NUCLEOTIDE SEQUENCE</scope>
</reference>
<dbReference type="Gene3D" id="3.40.50.1000">
    <property type="entry name" value="HAD superfamily/HAD-like"/>
    <property type="match status" value="1"/>
</dbReference>
<dbReference type="PANTHER" id="PTHR31284">
    <property type="entry name" value="ACID PHOSPHATASE-LIKE PROTEIN"/>
    <property type="match status" value="1"/>
</dbReference>
<evidence type="ECO:0000256" key="1">
    <source>
        <dbReference type="ARBA" id="ARBA00022729"/>
    </source>
</evidence>
<dbReference type="eggNOG" id="ENOG502QQIP">
    <property type="taxonomic scope" value="Eukaryota"/>
</dbReference>
<keyword evidence="1" id="KW-0732">Signal</keyword>
<dbReference type="PANTHER" id="PTHR31284:SF7">
    <property type="entry name" value="ACID PHOSPHATASE-LIKE PROTEIN"/>
    <property type="match status" value="1"/>
</dbReference>
<dbReference type="Pfam" id="PF03767">
    <property type="entry name" value="Acid_phosphat_B"/>
    <property type="match status" value="1"/>
</dbReference>
<sequence>MTLECCLFVGMSSLEIFDHVEFDKWVEKAIAPAIEPSLKLYEQVLSLGFKVFLLTGRAERHRKVTVENLINTGFRYWDKLILRGPDDHGKLAVLYKSEKISEMEREGYRILGNSGDQWSDLLGTRMSTRSFKLPNPIIYEVPMWFINLNRKLLNLSNITMKIILITQFDLVDLGGPWMSGTFNLRQTIIPHVVARVPPFDFDEEDDQSITR</sequence>